<gene>
    <name evidence="1" type="ORF">CUMW_188330</name>
</gene>
<evidence type="ECO:0000313" key="1">
    <source>
        <dbReference type="EMBL" id="GAY58610.1"/>
    </source>
</evidence>
<evidence type="ECO:0000313" key="2">
    <source>
        <dbReference type="Proteomes" id="UP000236630"/>
    </source>
</evidence>
<name>A0A2H5Q1T4_CITUN</name>
<sequence>MGQALKTLASGSEEKKVKEIGPIVEQCYEVYIAGSRKALTSADFYQAVCQTIEEINKSLGSSQFRVPQTETLQEAYEKHRKGKGKSLTKDEFEKIIKELIVDTGLTGFGAKDIIFYMFGVPITALFIKQRVAPKAVPNDIFIPVVTSATVFLLAKLNKI</sequence>
<dbReference type="STRING" id="55188.A0A2H5Q1T4"/>
<dbReference type="EMBL" id="BDQV01000188">
    <property type="protein sequence ID" value="GAY58610.1"/>
    <property type="molecule type" value="Genomic_DNA"/>
</dbReference>
<proteinExistence type="predicted"/>
<reference evidence="1 2" key="1">
    <citation type="journal article" date="2017" name="Front. Genet.">
        <title>Draft sequencing of the heterozygous diploid genome of Satsuma (Citrus unshiu Marc.) using a hybrid assembly approach.</title>
        <authorList>
            <person name="Shimizu T."/>
            <person name="Tanizawa Y."/>
            <person name="Mochizuki T."/>
            <person name="Nagasaki H."/>
            <person name="Yoshioka T."/>
            <person name="Toyoda A."/>
            <person name="Fujiyama A."/>
            <person name="Kaminuma E."/>
            <person name="Nakamura Y."/>
        </authorList>
    </citation>
    <scope>NUCLEOTIDE SEQUENCE [LARGE SCALE GENOMIC DNA]</scope>
    <source>
        <strain evidence="2">cv. Miyagawa wase</strain>
    </source>
</reference>
<dbReference type="Proteomes" id="UP000236630">
    <property type="component" value="Unassembled WGS sequence"/>
</dbReference>
<dbReference type="PANTHER" id="PTHR37216">
    <property type="entry name" value="EXPRESSED PROTEIN"/>
    <property type="match status" value="1"/>
</dbReference>
<dbReference type="PANTHER" id="PTHR37216:SF1">
    <property type="entry name" value="EXPRESSED PROTEIN"/>
    <property type="match status" value="1"/>
</dbReference>
<protein>
    <recommendedName>
        <fullName evidence="3">EF-hand domain-containing protein</fullName>
    </recommendedName>
</protein>
<evidence type="ECO:0008006" key="3">
    <source>
        <dbReference type="Google" id="ProtNLM"/>
    </source>
</evidence>
<accession>A0A2H5Q1T4</accession>
<dbReference type="InterPro" id="IPR057196">
    <property type="entry name" value="DUF7874"/>
</dbReference>
<dbReference type="Pfam" id="PF25284">
    <property type="entry name" value="DUF7874"/>
    <property type="match status" value="1"/>
</dbReference>
<dbReference type="AlphaFoldDB" id="A0A2H5Q1T4"/>
<keyword evidence="2" id="KW-1185">Reference proteome</keyword>
<comment type="caution">
    <text evidence="1">The sequence shown here is derived from an EMBL/GenBank/DDBJ whole genome shotgun (WGS) entry which is preliminary data.</text>
</comment>
<organism evidence="1 2">
    <name type="scientific">Citrus unshiu</name>
    <name type="common">Satsuma mandarin</name>
    <name type="synonym">Citrus nobilis var. unshiu</name>
    <dbReference type="NCBI Taxonomy" id="55188"/>
    <lineage>
        <taxon>Eukaryota</taxon>
        <taxon>Viridiplantae</taxon>
        <taxon>Streptophyta</taxon>
        <taxon>Embryophyta</taxon>
        <taxon>Tracheophyta</taxon>
        <taxon>Spermatophyta</taxon>
        <taxon>Magnoliopsida</taxon>
        <taxon>eudicotyledons</taxon>
        <taxon>Gunneridae</taxon>
        <taxon>Pentapetalae</taxon>
        <taxon>rosids</taxon>
        <taxon>malvids</taxon>
        <taxon>Sapindales</taxon>
        <taxon>Rutaceae</taxon>
        <taxon>Aurantioideae</taxon>
        <taxon>Citrus</taxon>
    </lineage>
</organism>